<dbReference type="Pfam" id="PF00211">
    <property type="entry name" value="Guanylate_cyc"/>
    <property type="match status" value="1"/>
</dbReference>
<accession>A0A2S6MW54</accession>
<dbReference type="SUPFAM" id="SSF55073">
    <property type="entry name" value="Nucleotide cyclase"/>
    <property type="match status" value="1"/>
</dbReference>
<dbReference type="GO" id="GO:0005737">
    <property type="term" value="C:cytoplasm"/>
    <property type="evidence" value="ECO:0007669"/>
    <property type="project" value="TreeGrafter"/>
</dbReference>
<evidence type="ECO:0000313" key="4">
    <source>
        <dbReference type="EMBL" id="PPQ26605.1"/>
    </source>
</evidence>
<evidence type="ECO:0000259" key="3">
    <source>
        <dbReference type="PROSITE" id="PS50125"/>
    </source>
</evidence>
<dbReference type="Pfam" id="PF13191">
    <property type="entry name" value="AAA_16"/>
    <property type="match status" value="1"/>
</dbReference>
<reference evidence="4 5" key="1">
    <citation type="journal article" date="2018" name="Arch. Microbiol.">
        <title>New insights into the metabolic potential of the phototrophic purple bacterium Rhodopila globiformis DSM 161(T) from its draft genome sequence and evidence for a vanadium-dependent nitrogenase.</title>
        <authorList>
            <person name="Imhoff J.F."/>
            <person name="Rahn T."/>
            <person name="Kunzel S."/>
            <person name="Neulinger S.C."/>
        </authorList>
    </citation>
    <scope>NUCLEOTIDE SEQUENCE [LARGE SCALE GENOMIC DNA]</scope>
    <source>
        <strain evidence="4 5">DSM 161</strain>
    </source>
</reference>
<dbReference type="PANTHER" id="PTHR16305:SF28">
    <property type="entry name" value="GUANYLATE CYCLASE DOMAIN-CONTAINING PROTEIN"/>
    <property type="match status" value="1"/>
</dbReference>
<feature type="domain" description="Guanylate cyclase" evidence="3">
    <location>
        <begin position="79"/>
        <end position="208"/>
    </location>
</feature>
<organism evidence="4 5">
    <name type="scientific">Rhodopila globiformis</name>
    <name type="common">Rhodopseudomonas globiformis</name>
    <dbReference type="NCBI Taxonomy" id="1071"/>
    <lineage>
        <taxon>Bacteria</taxon>
        <taxon>Pseudomonadati</taxon>
        <taxon>Pseudomonadota</taxon>
        <taxon>Alphaproteobacteria</taxon>
        <taxon>Acetobacterales</taxon>
        <taxon>Acetobacteraceae</taxon>
        <taxon>Rhodopila</taxon>
    </lineage>
</organism>
<dbReference type="EMBL" id="NHRY01000269">
    <property type="protein sequence ID" value="PPQ26605.1"/>
    <property type="molecule type" value="Genomic_DNA"/>
</dbReference>
<dbReference type="GO" id="GO:0005524">
    <property type="term" value="F:ATP binding"/>
    <property type="evidence" value="ECO:0007669"/>
    <property type="project" value="UniProtKB-KW"/>
</dbReference>
<dbReference type="InterPro" id="IPR027417">
    <property type="entry name" value="P-loop_NTPase"/>
</dbReference>
<dbReference type="InterPro" id="IPR011990">
    <property type="entry name" value="TPR-like_helical_dom_sf"/>
</dbReference>
<evidence type="ECO:0000256" key="1">
    <source>
        <dbReference type="ARBA" id="ARBA00022741"/>
    </source>
</evidence>
<evidence type="ECO:0000256" key="2">
    <source>
        <dbReference type="ARBA" id="ARBA00022840"/>
    </source>
</evidence>
<dbReference type="SMART" id="SM00044">
    <property type="entry name" value="CYCc"/>
    <property type="match status" value="1"/>
</dbReference>
<dbReference type="GO" id="GO:0035556">
    <property type="term" value="P:intracellular signal transduction"/>
    <property type="evidence" value="ECO:0007669"/>
    <property type="project" value="InterPro"/>
</dbReference>
<protein>
    <recommendedName>
        <fullName evidence="3">Guanylate cyclase domain-containing protein</fullName>
    </recommendedName>
</protein>
<dbReference type="CDD" id="cd07302">
    <property type="entry name" value="CHD"/>
    <property type="match status" value="1"/>
</dbReference>
<dbReference type="PROSITE" id="PS50125">
    <property type="entry name" value="GUANYLATE_CYCLASE_2"/>
    <property type="match status" value="1"/>
</dbReference>
<comment type="caution">
    <text evidence="4">The sequence shown here is derived from an EMBL/GenBank/DDBJ whole genome shotgun (WGS) entry which is preliminary data.</text>
</comment>
<dbReference type="InterPro" id="IPR029787">
    <property type="entry name" value="Nucleotide_cyclase"/>
</dbReference>
<keyword evidence="2" id="KW-0067">ATP-binding</keyword>
<dbReference type="InterPro" id="IPR041664">
    <property type="entry name" value="AAA_16"/>
</dbReference>
<dbReference type="PANTHER" id="PTHR16305">
    <property type="entry name" value="TESTICULAR SOLUBLE ADENYLYL CYCLASE"/>
    <property type="match status" value="1"/>
</dbReference>
<proteinExistence type="predicted"/>
<dbReference type="GO" id="GO:0009190">
    <property type="term" value="P:cyclic nucleotide biosynthetic process"/>
    <property type="evidence" value="ECO:0007669"/>
    <property type="project" value="InterPro"/>
</dbReference>
<dbReference type="GO" id="GO:0004016">
    <property type="term" value="F:adenylate cyclase activity"/>
    <property type="evidence" value="ECO:0007669"/>
    <property type="project" value="UniProtKB-ARBA"/>
</dbReference>
<dbReference type="Gene3D" id="3.30.70.1230">
    <property type="entry name" value="Nucleotide cyclase"/>
    <property type="match status" value="1"/>
</dbReference>
<dbReference type="AlphaFoldDB" id="A0A2S6MW54"/>
<gene>
    <name evidence="4" type="ORF">CCS01_30080</name>
</gene>
<dbReference type="InterPro" id="IPR001054">
    <property type="entry name" value="A/G_cyclase"/>
</dbReference>
<name>A0A2S6MW54_RHOGL</name>
<keyword evidence="5" id="KW-1185">Reference proteome</keyword>
<keyword evidence="1" id="KW-0547">Nucleotide-binding</keyword>
<dbReference type="SUPFAM" id="SSF52540">
    <property type="entry name" value="P-loop containing nucleoside triphosphate hydrolases"/>
    <property type="match status" value="1"/>
</dbReference>
<dbReference type="Gene3D" id="1.25.40.10">
    <property type="entry name" value="Tetratricopeptide repeat domain"/>
    <property type="match status" value="1"/>
</dbReference>
<dbReference type="Proteomes" id="UP000239724">
    <property type="component" value="Unassembled WGS sequence"/>
</dbReference>
<dbReference type="SUPFAM" id="SSF48452">
    <property type="entry name" value="TPR-like"/>
    <property type="match status" value="1"/>
</dbReference>
<evidence type="ECO:0000313" key="5">
    <source>
        <dbReference type="Proteomes" id="UP000239724"/>
    </source>
</evidence>
<sequence length="1075" mass="117511">MANNKIDDEAQQTLSHAPYTWWIGTTWEEDVNCPRCNRQSPPDSLVCVACGFAFQSANSARQLRNVGDSINRSERRPATAVFCDLIDSVGLSVKLDPEDLMQTLERYHIVCDNIVADRGGFLAQFMGDGVLAYFGYPHAHEDDAATAVYAAFDILDAVRTMDADAEMPLQIRIGIATGLVTVRDRVSRANRRMAEITGRIPNLAARLQSVAQPGTIMISDETRRVTRGLFNYEDAGSLSLKGFTQPVRAWRVTGPDTAISRFHARLQGEPTPFVGRQPELGKLLRIWRRMLAGEGQVVQVIGDAGIGKSRLAECFDHELAGDPAPRIRWFGSPQHEDSPFHPVIEQFTRAARIGAKDPPPIAIEKLTRLLSHPQPPEPMTLAIFAALLSIPGAVTSPLDAMTPGKRKELTLAALVAELVRLSDAGPFILFVEDAHWIDASTLELLDLIVRNLPAQRCLVFVTARPEFKARWTSFRFVTTLGLDRLDAAGAGEICAHVAAGTLPPELVAQVIERSDGIPFYLEELTRSVVESREATGPASIDGAEPDVIPLSLHDSLVARLDRLGPARRIASIGAVIGRQFSYELLFAVAAWPEQMLRSALGVLKRSGVVRQAGNPPASTYLFRHALMRDAAHDSIIKSERQNLHGQVAATLEARFPEVRDSQPEVLAYHLSQTATPVAALPYWIAAGRRAAARAANREAIEHYNEALKLIDLLPDETTRLQQELSCLIPLALSLSARHGYAADEVRDVLMRARAICSWMGDTAPLFPVLHGLCKLWTVRGDAVAAEELARTCVRIGEQSGHIPYIVEADASLAFILRLTGQLGDELLFRIDRAVRLYEQNEAACSVVASEANAKTSALIVAPITRFLRGDDLGAETSAQALSAWVQSLNRPFDQAIASTFLASYAISRKDYGRAKHEAERAIQVSESCGFGTWLLSARAHLAIALGHLGQVRQARDLLLAALADWKKAGCSTLSGFFTSHLALFYAETDRHDEALRMADASIDLIIRYHDFAYLAGAHLVRARVLARARAPDRARVASELRMALSIARSQGAVPTEAEALAELAALSMPEAQMAD</sequence>